<reference key="2">
    <citation type="submission" date="2011-10" db="EMBL/GenBank/DDBJ databases">
        <title>The genome and transcriptome sequence of Clonorchis sinensis provide insights into the carcinogenic liver fluke.</title>
        <authorList>
            <person name="Wang X."/>
            <person name="Huang Y."/>
            <person name="Chen W."/>
            <person name="Liu H."/>
            <person name="Guo L."/>
            <person name="Chen Y."/>
            <person name="Luo F."/>
            <person name="Zhou W."/>
            <person name="Sun J."/>
            <person name="Mao Q."/>
            <person name="Liang P."/>
            <person name="Zhou C."/>
            <person name="Tian Y."/>
            <person name="Men J."/>
            <person name="Lv X."/>
            <person name="Huang L."/>
            <person name="Zhou J."/>
            <person name="Hu Y."/>
            <person name="Li R."/>
            <person name="Zhang F."/>
            <person name="Lei H."/>
            <person name="Li X."/>
            <person name="Hu X."/>
            <person name="Liang C."/>
            <person name="Xu J."/>
            <person name="Wu Z."/>
            <person name="Yu X."/>
        </authorList>
    </citation>
    <scope>NUCLEOTIDE SEQUENCE</scope>
    <source>
        <strain>Henan</strain>
    </source>
</reference>
<evidence type="ECO:0000256" key="2">
    <source>
        <dbReference type="ARBA" id="ARBA00023125"/>
    </source>
</evidence>
<dbReference type="GO" id="GO:0005634">
    <property type="term" value="C:nucleus"/>
    <property type="evidence" value="ECO:0007669"/>
    <property type="project" value="TreeGrafter"/>
</dbReference>
<keyword evidence="3" id="KW-0804">Transcription</keyword>
<sequence length="501" mass="56713">MCTNMLLCQYQTGRSLRQEHNKLEQKSAPAIEDSQLQPLSINHKEHPLKTKPYVSHSINEMLNGKSQADRRIQSIDCMPLCDTTHIPTQSMEHWSPGGTPSVETGTLKPVHEEKTSYSGSCEHNPGTKFNGEKQFQCRTWSAPLSTLCHTNNRQMEIFSRESYINTCTSEAEDQPLDLSLKRSFTHIERGSMAQITNHPVIKNRICPTDPFALEQTKATVNRDRPYSTPFDFIFRQKYHQTLHTLLTATGAAPSYSPLPDLPIRTNISDSSRSFVQFFREQWLKKNVASLVHQKMGRRPGIYRDRPLSESEPTTSKINSTADAATITSATRFTKIKCKYGMSLTRDHPPGKPLRRPYTEAELSAAVRAICFGRLGTRRAASVYGIPRSTLRNKICKLNELKRREEERQGGQTILMPDFLQGLLQQMRERSTAGRTTTSSAVARGAFPLDGHERQDSVDYPFSTDEFVQLSRRGPEVEKPTLRISVTPNRAASIFQVSDLRQ</sequence>
<organism evidence="7 8">
    <name type="scientific">Clonorchis sinensis</name>
    <name type="common">Chinese liver fluke</name>
    <dbReference type="NCBI Taxonomy" id="79923"/>
    <lineage>
        <taxon>Eukaryota</taxon>
        <taxon>Metazoa</taxon>
        <taxon>Spiralia</taxon>
        <taxon>Lophotrochozoa</taxon>
        <taxon>Platyhelminthes</taxon>
        <taxon>Trematoda</taxon>
        <taxon>Digenea</taxon>
        <taxon>Opisthorchiida</taxon>
        <taxon>Opisthorchiata</taxon>
        <taxon>Opisthorchiidae</taxon>
        <taxon>Clonorchis</taxon>
    </lineage>
</organism>
<feature type="domain" description="HTH psq-type" evidence="6">
    <location>
        <begin position="358"/>
        <end position="396"/>
    </location>
</feature>
<dbReference type="EMBL" id="DF143453">
    <property type="protein sequence ID" value="GAA32107.2"/>
    <property type="molecule type" value="Genomic_DNA"/>
</dbReference>
<dbReference type="InterPro" id="IPR009057">
    <property type="entry name" value="Homeodomain-like_sf"/>
</dbReference>
<dbReference type="AlphaFoldDB" id="H2KSP7"/>
<feature type="compositionally biased region" description="Low complexity" evidence="5">
    <location>
        <begin position="432"/>
        <end position="443"/>
    </location>
</feature>
<dbReference type="Pfam" id="PF05225">
    <property type="entry name" value="HTH_psq"/>
    <property type="match status" value="1"/>
</dbReference>
<dbReference type="PANTHER" id="PTHR21545:SF13">
    <property type="entry name" value="ECDYSONE-INDUCED PROTEIN 93F, ISOFORM C"/>
    <property type="match status" value="1"/>
</dbReference>
<evidence type="ECO:0000259" key="6">
    <source>
        <dbReference type="Pfam" id="PF05225"/>
    </source>
</evidence>
<accession>H2KSP7</accession>
<feature type="region of interest" description="Disordered" evidence="5">
    <location>
        <begin position="430"/>
        <end position="457"/>
    </location>
</feature>
<name>H2KSP7_CLOSI</name>
<dbReference type="InterPro" id="IPR007889">
    <property type="entry name" value="HTH_Psq"/>
</dbReference>
<dbReference type="PANTHER" id="PTHR21545">
    <property type="entry name" value="TRANSCRIPTION FACTOR MLR1/2"/>
    <property type="match status" value="1"/>
</dbReference>
<dbReference type="Proteomes" id="UP000008909">
    <property type="component" value="Unassembled WGS sequence"/>
</dbReference>
<evidence type="ECO:0000256" key="4">
    <source>
        <dbReference type="ARBA" id="ARBA00023242"/>
    </source>
</evidence>
<evidence type="ECO:0000313" key="8">
    <source>
        <dbReference type="Proteomes" id="UP000008909"/>
    </source>
</evidence>
<dbReference type="GO" id="GO:0003677">
    <property type="term" value="F:DNA binding"/>
    <property type="evidence" value="ECO:0007669"/>
    <property type="project" value="UniProtKB-KW"/>
</dbReference>
<keyword evidence="8" id="KW-1185">Reference proteome</keyword>
<proteinExistence type="predicted"/>
<dbReference type="SUPFAM" id="SSF46689">
    <property type="entry name" value="Homeodomain-like"/>
    <property type="match status" value="1"/>
</dbReference>
<evidence type="ECO:0000256" key="1">
    <source>
        <dbReference type="ARBA" id="ARBA00023015"/>
    </source>
</evidence>
<dbReference type="GO" id="GO:0006357">
    <property type="term" value="P:regulation of transcription by RNA polymerase II"/>
    <property type="evidence" value="ECO:0007669"/>
    <property type="project" value="TreeGrafter"/>
</dbReference>
<dbReference type="Gene3D" id="1.10.10.60">
    <property type="entry name" value="Homeodomain-like"/>
    <property type="match status" value="1"/>
</dbReference>
<keyword evidence="1" id="KW-0805">Transcription regulation</keyword>
<reference evidence="7" key="1">
    <citation type="journal article" date="2011" name="Genome Biol.">
        <title>The draft genome of the carcinogenic human liver fluke Clonorchis sinensis.</title>
        <authorList>
            <person name="Wang X."/>
            <person name="Chen W."/>
            <person name="Huang Y."/>
            <person name="Sun J."/>
            <person name="Men J."/>
            <person name="Liu H."/>
            <person name="Luo F."/>
            <person name="Guo L."/>
            <person name="Lv X."/>
            <person name="Deng C."/>
            <person name="Zhou C."/>
            <person name="Fan Y."/>
            <person name="Li X."/>
            <person name="Huang L."/>
            <person name="Hu Y."/>
            <person name="Liang C."/>
            <person name="Hu X."/>
            <person name="Xu J."/>
            <person name="Yu X."/>
        </authorList>
    </citation>
    <scope>NUCLEOTIDE SEQUENCE [LARGE SCALE GENOMIC DNA]</scope>
    <source>
        <strain evidence="7">Henan</strain>
    </source>
</reference>
<gene>
    <name evidence="7" type="ORF">CLF_109873</name>
</gene>
<evidence type="ECO:0000256" key="3">
    <source>
        <dbReference type="ARBA" id="ARBA00023163"/>
    </source>
</evidence>
<evidence type="ECO:0000256" key="5">
    <source>
        <dbReference type="SAM" id="MobiDB-lite"/>
    </source>
</evidence>
<evidence type="ECO:0000313" key="7">
    <source>
        <dbReference type="EMBL" id="GAA32107.2"/>
    </source>
</evidence>
<keyword evidence="4" id="KW-0539">Nucleus</keyword>
<protein>
    <submittedName>
        <fullName evidence="7">Mushroom body large-type Kenyon cell-specific protein 1</fullName>
    </submittedName>
</protein>
<keyword evidence="2" id="KW-0238">DNA-binding</keyword>